<dbReference type="Pfam" id="PF17766">
    <property type="entry name" value="fn3_6"/>
    <property type="match status" value="1"/>
</dbReference>
<comment type="similarity">
    <text evidence="2 10">Belongs to the peptidase S8 family.</text>
</comment>
<keyword evidence="8" id="KW-0325">Glycoprotein</keyword>
<dbReference type="GO" id="GO:0004252">
    <property type="term" value="F:serine-type endopeptidase activity"/>
    <property type="evidence" value="ECO:0007669"/>
    <property type="project" value="UniProtKB-UniRule"/>
</dbReference>
<dbReference type="Pfam" id="PF05922">
    <property type="entry name" value="Inhibitor_I9"/>
    <property type="match status" value="1"/>
</dbReference>
<keyword evidence="4 10" id="KW-0645">Protease</keyword>
<dbReference type="PRINTS" id="PR00723">
    <property type="entry name" value="SUBTILISIN"/>
</dbReference>
<evidence type="ECO:0000259" key="13">
    <source>
        <dbReference type="Pfam" id="PF17766"/>
    </source>
</evidence>
<keyword evidence="7 10" id="KW-0720">Serine protease</keyword>
<comment type="subcellular location">
    <subcellularLocation>
        <location evidence="1">Secreted</location>
    </subcellularLocation>
</comment>
<dbReference type="InterPro" id="IPR034197">
    <property type="entry name" value="Peptidases_S8_3"/>
</dbReference>
<evidence type="ECO:0000313" key="15">
    <source>
        <dbReference type="Proteomes" id="UP000796880"/>
    </source>
</evidence>
<feature type="domain" description="Subtilisin-like protease fibronectin type-III" evidence="13">
    <location>
        <begin position="657"/>
        <end position="759"/>
    </location>
</feature>
<reference evidence="14" key="1">
    <citation type="submission" date="2020-03" db="EMBL/GenBank/DDBJ databases">
        <title>A high-quality chromosome-level genome assembly of a woody plant with both climbing and erect habits, Rhamnella rubrinervis.</title>
        <authorList>
            <person name="Lu Z."/>
            <person name="Yang Y."/>
            <person name="Zhu X."/>
            <person name="Sun Y."/>
        </authorList>
    </citation>
    <scope>NUCLEOTIDE SEQUENCE</scope>
    <source>
        <strain evidence="14">BYM</strain>
        <tissue evidence="14">Leaf</tissue>
    </source>
</reference>
<dbReference type="EMBL" id="VOIH02000002">
    <property type="protein sequence ID" value="KAF3452419.1"/>
    <property type="molecule type" value="Genomic_DNA"/>
</dbReference>
<dbReference type="AlphaFoldDB" id="A0A8K0MNH0"/>
<gene>
    <name evidence="14" type="ORF">FNV43_RR02852</name>
</gene>
<keyword evidence="15" id="KW-1185">Reference proteome</keyword>
<evidence type="ECO:0000256" key="6">
    <source>
        <dbReference type="ARBA" id="ARBA00022801"/>
    </source>
</evidence>
<dbReference type="Gene3D" id="3.50.30.30">
    <property type="match status" value="1"/>
</dbReference>
<feature type="active site" description="Charge relay system" evidence="9 10">
    <location>
        <position position="228"/>
    </location>
</feature>
<evidence type="ECO:0000256" key="8">
    <source>
        <dbReference type="ARBA" id="ARBA00023180"/>
    </source>
</evidence>
<proteinExistence type="inferred from homology"/>
<evidence type="ECO:0000259" key="12">
    <source>
        <dbReference type="Pfam" id="PF05922"/>
    </source>
</evidence>
<feature type="active site" description="Charge relay system" evidence="9 10">
    <location>
        <position position="546"/>
    </location>
</feature>
<dbReference type="Pfam" id="PF00082">
    <property type="entry name" value="Peptidase_S8"/>
    <property type="match status" value="1"/>
</dbReference>
<dbReference type="InterPro" id="IPR036852">
    <property type="entry name" value="Peptidase_S8/S53_dom_sf"/>
</dbReference>
<evidence type="ECO:0000256" key="4">
    <source>
        <dbReference type="ARBA" id="ARBA00022670"/>
    </source>
</evidence>
<feature type="domain" description="Peptidase S8/S53" evidence="11">
    <location>
        <begin position="147"/>
        <end position="582"/>
    </location>
</feature>
<dbReference type="PROSITE" id="PS00138">
    <property type="entry name" value="SUBTILASE_SER"/>
    <property type="match status" value="1"/>
</dbReference>
<dbReference type="GO" id="GO:0005576">
    <property type="term" value="C:extracellular region"/>
    <property type="evidence" value="ECO:0007669"/>
    <property type="project" value="UniProtKB-SubCell"/>
</dbReference>
<dbReference type="Gene3D" id="3.40.50.200">
    <property type="entry name" value="Peptidase S8/S53 domain"/>
    <property type="match status" value="1"/>
</dbReference>
<name>A0A8K0MNH0_9ROSA</name>
<evidence type="ECO:0000259" key="11">
    <source>
        <dbReference type="Pfam" id="PF00082"/>
    </source>
</evidence>
<evidence type="ECO:0000256" key="2">
    <source>
        <dbReference type="ARBA" id="ARBA00011073"/>
    </source>
</evidence>
<dbReference type="InterPro" id="IPR045051">
    <property type="entry name" value="SBT"/>
</dbReference>
<dbReference type="PROSITE" id="PS51892">
    <property type="entry name" value="SUBTILASE"/>
    <property type="match status" value="1"/>
</dbReference>
<feature type="domain" description="Inhibitor I9" evidence="12">
    <location>
        <begin position="35"/>
        <end position="121"/>
    </location>
</feature>
<dbReference type="Gene3D" id="3.30.70.80">
    <property type="entry name" value="Peptidase S8 propeptide/proteinase inhibitor I9"/>
    <property type="match status" value="1"/>
</dbReference>
<dbReference type="InterPro" id="IPR000209">
    <property type="entry name" value="Peptidase_S8/S53_dom"/>
</dbReference>
<dbReference type="FunFam" id="3.30.70.80:FF:000003">
    <property type="entry name" value="Subtilisin-like protease SBT1.9"/>
    <property type="match status" value="1"/>
</dbReference>
<dbReference type="InterPro" id="IPR015500">
    <property type="entry name" value="Peptidase_S8_subtilisin-rel"/>
</dbReference>
<dbReference type="InterPro" id="IPR037045">
    <property type="entry name" value="S8pro/Inhibitor_I9_sf"/>
</dbReference>
<dbReference type="FunFam" id="3.40.50.200:FF:000006">
    <property type="entry name" value="Subtilisin-like protease SBT1.5"/>
    <property type="match status" value="1"/>
</dbReference>
<evidence type="ECO:0000256" key="1">
    <source>
        <dbReference type="ARBA" id="ARBA00004613"/>
    </source>
</evidence>
<dbReference type="Proteomes" id="UP000796880">
    <property type="component" value="Unassembled WGS sequence"/>
</dbReference>
<dbReference type="InterPro" id="IPR023828">
    <property type="entry name" value="Peptidase_S8_Ser-AS"/>
</dbReference>
<evidence type="ECO:0000256" key="7">
    <source>
        <dbReference type="ARBA" id="ARBA00022825"/>
    </source>
</evidence>
<protein>
    <recommendedName>
        <fullName evidence="16">Subtilisin-like protease</fullName>
    </recommendedName>
</protein>
<evidence type="ECO:0000256" key="9">
    <source>
        <dbReference type="PIRSR" id="PIRSR615500-1"/>
    </source>
</evidence>
<dbReference type="CDD" id="cd04852">
    <property type="entry name" value="Peptidases_S8_3"/>
    <property type="match status" value="1"/>
</dbReference>
<evidence type="ECO:0000256" key="10">
    <source>
        <dbReference type="PROSITE-ProRule" id="PRU01240"/>
    </source>
</evidence>
<sequence length="763" mass="81877">MDTVNHRLPLPYTLCIIACFFLGPLENAISAERTTYIVHMDKSFKPESSTTHKHWYSSIVDSLNGDTHSSFLAGRSLTTTPSLLYTYDDAVHGFSASLSLEELENLKKSPGFVSAYSDKTATVDTTHTTDFLSLNPSTGLWPASNYGEDIIVGVVDSGVWPESESFKGHGMTAKIPSKWKGTCEEGQEFNASLCNLKLIGARYFNKGVIAANPNTTLTMNSARDTGGHGTHTSSTVAGNYVDDVSFFGYAEGTARGVAPRSRVAVYKVLWDEGRYASDVLAGIDQAIADGVDVISISIGFDNVPLYEDPIAVASFAAMEKGVVLSSSAGNMGPELGTLHNGIPWVLTVAAGTMDRSFAGTLTLGNGLTLVGFTLFPAKAIVIDSPLVHNKTFSACNSSRLLSEASPESIVICDETWPVRDQIRQVTAARLAGAIFISNSTRVGYFTCPGAVISPRDAYKVIKYVKGSENPTVSIKFQETFLGTKPAPLAAMYTSRGPSPSYPNILKPDIMAPGDLVLAAYVPSNAKGVIGTNVFLSSDYVLLSGTSMSCPHASGVAALLKSAHPDWSPAAIRSAMMTTANPLDNTQNPIRDYDLEFASPLAIGSGQIDPNRALDPGLIYDATPQDYVNLLSSLNFTRNQILAITRSEAYNLSSPSSDLNYPSFIALYDNQTTTSRVQKFERVVTNVGDGAAKYKVSATAPEGSEVTVIPETLVFLNKYEKQSYSLSIKYGWDSRGRASFGAIVWVEEDGNHTVRSPIVVSPVI</sequence>
<dbReference type="CDD" id="cd02120">
    <property type="entry name" value="PA_subtilisin_like"/>
    <property type="match status" value="1"/>
</dbReference>
<keyword evidence="5" id="KW-0732">Signal</keyword>
<evidence type="ECO:0008006" key="16">
    <source>
        <dbReference type="Google" id="ProtNLM"/>
    </source>
</evidence>
<dbReference type="OrthoDB" id="206201at2759"/>
<feature type="active site" description="Charge relay system" evidence="9 10">
    <location>
        <position position="156"/>
    </location>
</feature>
<comment type="caution">
    <text evidence="14">The sequence shown here is derived from an EMBL/GenBank/DDBJ whole genome shotgun (WGS) entry which is preliminary data.</text>
</comment>
<dbReference type="GO" id="GO:0006508">
    <property type="term" value="P:proteolysis"/>
    <property type="evidence" value="ECO:0007669"/>
    <property type="project" value="UniProtKB-KW"/>
</dbReference>
<dbReference type="GO" id="GO:0009609">
    <property type="term" value="P:response to symbiotic bacterium"/>
    <property type="evidence" value="ECO:0007669"/>
    <property type="project" value="UniProtKB-ARBA"/>
</dbReference>
<evidence type="ECO:0000256" key="3">
    <source>
        <dbReference type="ARBA" id="ARBA00022525"/>
    </source>
</evidence>
<keyword evidence="3" id="KW-0964">Secreted</keyword>
<accession>A0A8K0MNH0</accession>
<dbReference type="InterPro" id="IPR041469">
    <property type="entry name" value="Subtilisin-like_FN3"/>
</dbReference>
<evidence type="ECO:0000313" key="14">
    <source>
        <dbReference type="EMBL" id="KAF3452419.1"/>
    </source>
</evidence>
<keyword evidence="6 10" id="KW-0378">Hydrolase</keyword>
<dbReference type="PANTHER" id="PTHR10795">
    <property type="entry name" value="PROPROTEIN CONVERTASE SUBTILISIN/KEXIN"/>
    <property type="match status" value="1"/>
</dbReference>
<dbReference type="Gene3D" id="2.60.40.2310">
    <property type="match status" value="1"/>
</dbReference>
<dbReference type="InterPro" id="IPR010259">
    <property type="entry name" value="S8pro/Inhibitor_I9"/>
</dbReference>
<evidence type="ECO:0000256" key="5">
    <source>
        <dbReference type="ARBA" id="ARBA00022729"/>
    </source>
</evidence>
<dbReference type="SUPFAM" id="SSF52743">
    <property type="entry name" value="Subtilisin-like"/>
    <property type="match status" value="1"/>
</dbReference>
<organism evidence="14 15">
    <name type="scientific">Rhamnella rubrinervis</name>
    <dbReference type="NCBI Taxonomy" id="2594499"/>
    <lineage>
        <taxon>Eukaryota</taxon>
        <taxon>Viridiplantae</taxon>
        <taxon>Streptophyta</taxon>
        <taxon>Embryophyta</taxon>
        <taxon>Tracheophyta</taxon>
        <taxon>Spermatophyta</taxon>
        <taxon>Magnoliopsida</taxon>
        <taxon>eudicotyledons</taxon>
        <taxon>Gunneridae</taxon>
        <taxon>Pentapetalae</taxon>
        <taxon>rosids</taxon>
        <taxon>fabids</taxon>
        <taxon>Rosales</taxon>
        <taxon>Rhamnaceae</taxon>
        <taxon>rhamnoid group</taxon>
        <taxon>Rhamneae</taxon>
        <taxon>Rhamnella</taxon>
    </lineage>
</organism>